<dbReference type="GO" id="GO:0000045">
    <property type="term" value="P:autophagosome assembly"/>
    <property type="evidence" value="ECO:0007669"/>
    <property type="project" value="TreeGrafter"/>
</dbReference>
<dbReference type="SUPFAM" id="SSF69322">
    <property type="entry name" value="Tricorn protease domain 2"/>
    <property type="match status" value="1"/>
</dbReference>
<evidence type="ECO:0000313" key="2">
    <source>
        <dbReference type="WBParaSite" id="SMTH1_71330.1"/>
    </source>
</evidence>
<accession>A0AA85BRC7</accession>
<protein>
    <submittedName>
        <fullName evidence="2">Uncharacterized protein</fullName>
    </submittedName>
</protein>
<dbReference type="Proteomes" id="UP000050791">
    <property type="component" value="Unassembled WGS sequence"/>
</dbReference>
<dbReference type="InterPro" id="IPR052596">
    <property type="entry name" value="AMBRA1_autophagy"/>
</dbReference>
<reference evidence="2" key="1">
    <citation type="submission" date="2023-11" db="UniProtKB">
        <authorList>
            <consortium name="WormBaseParasite"/>
        </authorList>
    </citation>
    <scope>IDENTIFICATION</scope>
</reference>
<dbReference type="GO" id="GO:1990756">
    <property type="term" value="F:ubiquitin-like ligase-substrate adaptor activity"/>
    <property type="evidence" value="ECO:0007669"/>
    <property type="project" value="TreeGrafter"/>
</dbReference>
<sequence length="857" mass="94298">MRHSLCRPCLSSFWSWANKHVAWWRWSFSTNDEQSLNSTSNASSTAGCVPTPISFGKTNNAEKSSDIEPPVGICIQCQAKMSLQLQSSPSVSLTRNQSPVLSHGAGSELEESDVLSVNGKTCKSLRLMPLAALDLLRSRLSNAHEVTPVTYVATDLINDFVFSQHIKKLLVSGSDSDLNLSHSLWDSNITIPYNEVGQIVVCASSSSKRRKMDNQFQNKILFSQCSSQLSFDNSSILKPVLMDSDPKDELFGSKLPNTLLTCKYRLPQEASDLGAYTRDNPDNNWNYPRPATVHYTSSVIPWMSSSIFPYVQTGASLLRSPRQLTDSLSESTIVGQISGLSTSNKVSMNDTQHVDSCETDPCEGPNRSSMTACCRCGRIVLQTFPVDPHSNISAVVCEKLIYSENRYLTPSSQKAYGNIHSQCSTNQDPHTPTNHPYQFDLSSLKSCPSGSTSLSNRSRNVEARKSETAERSVNAVLHLIDQTGNNSVLNAVNRSITEVITGLFVDMGEYGSASSLQDVTHRICRWELSLCSPIYNTPYLSSSGERDSARSVCLPMPTNVAVSYNNNSLVVPHARLFNDSSVCLSPDGRLLAAFVIPRETSCYTLQSSQSSALLGTLLAVYRLQPEHNRGQCLFARRFTASSPVCVDFSPLGDFLAVGLATTRIPSEPFSTTSESSTQESLLRYGSSSSLQDHSDLRQPNVKCSCQRQSSVACVFHLQRSKTQKGQIRRSLRDIQNIKHPALLDPVSSRYLELSSPSSEKLDRWHRLLLSAQSGISLNTIVWNANGSILYGTTKGLIVISHGNQSSSVSILPLRCTKSHMQSVNDCEISYRRKHFINQAQTITSSSNFSVPQSRAVI</sequence>
<dbReference type="GO" id="GO:0000423">
    <property type="term" value="P:mitophagy"/>
    <property type="evidence" value="ECO:0007669"/>
    <property type="project" value="TreeGrafter"/>
</dbReference>
<organism evidence="1 2">
    <name type="scientific">Schistosoma mattheei</name>
    <dbReference type="NCBI Taxonomy" id="31246"/>
    <lineage>
        <taxon>Eukaryota</taxon>
        <taxon>Metazoa</taxon>
        <taxon>Spiralia</taxon>
        <taxon>Lophotrochozoa</taxon>
        <taxon>Platyhelminthes</taxon>
        <taxon>Trematoda</taxon>
        <taxon>Digenea</taxon>
        <taxon>Strigeidida</taxon>
        <taxon>Schistosomatoidea</taxon>
        <taxon>Schistosomatidae</taxon>
        <taxon>Schistosoma</taxon>
    </lineage>
</organism>
<dbReference type="WBParaSite" id="SMTH1_71330.1">
    <property type="protein sequence ID" value="SMTH1_71330.1"/>
    <property type="gene ID" value="SMTH1_71330"/>
</dbReference>
<evidence type="ECO:0000313" key="1">
    <source>
        <dbReference type="Proteomes" id="UP000050791"/>
    </source>
</evidence>
<dbReference type="AlphaFoldDB" id="A0AA85BRC7"/>
<name>A0AA85BRC7_9TREM</name>
<dbReference type="PANTHER" id="PTHR22874:SF1">
    <property type="entry name" value="ACTIVATING MOLECULE IN BECN1-REGULATED AUTOPHAGY PROTEIN 1"/>
    <property type="match status" value="1"/>
</dbReference>
<dbReference type="GO" id="GO:0080008">
    <property type="term" value="C:Cul4-RING E3 ubiquitin ligase complex"/>
    <property type="evidence" value="ECO:0007669"/>
    <property type="project" value="TreeGrafter"/>
</dbReference>
<proteinExistence type="predicted"/>
<dbReference type="PANTHER" id="PTHR22874">
    <property type="entry name" value="ACTIVATING MOLECULE IN BECN1-REGULATED AUTOPHAGY PROTEIN 1"/>
    <property type="match status" value="1"/>
</dbReference>